<dbReference type="PANTHER" id="PTHR23503">
    <property type="entry name" value="SOLUTE CARRIER FAMILY 2"/>
    <property type="match status" value="1"/>
</dbReference>
<proteinExistence type="predicted"/>
<feature type="transmembrane region" description="Helical" evidence="6">
    <location>
        <begin position="356"/>
        <end position="379"/>
    </location>
</feature>
<protein>
    <submittedName>
        <fullName evidence="9">Probable plastidic glucose transporter 1 isoform X2</fullName>
    </submittedName>
</protein>
<dbReference type="InterPro" id="IPR020846">
    <property type="entry name" value="MFS_dom"/>
</dbReference>
<keyword evidence="2 6" id="KW-0812">Transmembrane</keyword>
<evidence type="ECO:0000259" key="7">
    <source>
        <dbReference type="PROSITE" id="PS50850"/>
    </source>
</evidence>
<comment type="subcellular location">
    <subcellularLocation>
        <location evidence="1">Membrane</location>
        <topology evidence="1">Multi-pass membrane protein</topology>
    </subcellularLocation>
</comment>
<organism evidence="8 9">
    <name type="scientific">Vigna radiata var. radiata</name>
    <name type="common">Mung bean</name>
    <name type="synonym">Phaseolus aureus</name>
    <dbReference type="NCBI Taxonomy" id="3916"/>
    <lineage>
        <taxon>Eukaryota</taxon>
        <taxon>Viridiplantae</taxon>
        <taxon>Streptophyta</taxon>
        <taxon>Embryophyta</taxon>
        <taxon>Tracheophyta</taxon>
        <taxon>Spermatophyta</taxon>
        <taxon>Magnoliopsida</taxon>
        <taxon>eudicotyledons</taxon>
        <taxon>Gunneridae</taxon>
        <taxon>Pentapetalae</taxon>
        <taxon>rosids</taxon>
        <taxon>fabids</taxon>
        <taxon>Fabales</taxon>
        <taxon>Fabaceae</taxon>
        <taxon>Papilionoideae</taxon>
        <taxon>50 kb inversion clade</taxon>
        <taxon>NPAAA clade</taxon>
        <taxon>indigoferoid/millettioid clade</taxon>
        <taxon>Phaseoleae</taxon>
        <taxon>Vigna</taxon>
    </lineage>
</organism>
<name>A0A3Q0FG46_VIGRR</name>
<feature type="transmembrane region" description="Helical" evidence="6">
    <location>
        <begin position="391"/>
        <end position="410"/>
    </location>
</feature>
<feature type="compositionally biased region" description="Basic and acidic residues" evidence="5">
    <location>
        <begin position="54"/>
        <end position="70"/>
    </location>
</feature>
<keyword evidence="3 6" id="KW-1133">Transmembrane helix</keyword>
<dbReference type="Gene3D" id="1.20.1250.20">
    <property type="entry name" value="MFS general substrate transporter like domains"/>
    <property type="match status" value="2"/>
</dbReference>
<dbReference type="Proteomes" id="UP000087766">
    <property type="component" value="Chromosome 10"/>
</dbReference>
<evidence type="ECO:0000256" key="2">
    <source>
        <dbReference type="ARBA" id="ARBA00022692"/>
    </source>
</evidence>
<evidence type="ECO:0000313" key="8">
    <source>
        <dbReference type="Proteomes" id="UP000087766"/>
    </source>
</evidence>
<sequence length="460" mass="50328">MSSLHSVSAAIVYTKCDPIRQPLSFYKAKTKPHNLSCSIRHPSNKLRVPALKSDPSESHHTRNFADDERAEKLPLRQKDANFDSGWLPAFPHVLVASMSNFIFGYHIGVMNGPIVSIARELGFEGNSLIEGLVVSIFIAGAFIGSISSGSLVDRLGCRLTFQFDSIPLILGAIIRWRTMLYIASIPGILVAIGMQFTVDSPRWLCKAGRINDAKTVIRELWGESQIDSAIEEFQSVCKNDGCNSDSRWSEILEEPHSRVAFIGGALFVLQQFAGINGVLYFSSLTFQKVGVESSAVASLFVGLTNFAGALCALYLIDREGRQKLLIGSYLGMAISMFLVSSAIFCPLDEQLSNNLSILGTIMYIFSFAIGAGPVTGIIISELSSTRTRGKIMGLSFSTHWVCNFIVGLFFLELVEKFGVAPIYASFGAVSLSAATFSYYFLVETKGRSLEEIERSLNVKA</sequence>
<feature type="transmembrane region" description="Helical" evidence="6">
    <location>
        <begin position="128"/>
        <end position="148"/>
    </location>
</feature>
<dbReference type="InterPro" id="IPR036259">
    <property type="entry name" value="MFS_trans_sf"/>
</dbReference>
<feature type="transmembrane region" description="Helical" evidence="6">
    <location>
        <begin position="422"/>
        <end position="441"/>
    </location>
</feature>
<feature type="region of interest" description="Disordered" evidence="5">
    <location>
        <begin position="48"/>
        <end position="70"/>
    </location>
</feature>
<dbReference type="GeneID" id="106776057"/>
<dbReference type="InterPro" id="IPR045263">
    <property type="entry name" value="GLUT"/>
</dbReference>
<feature type="transmembrane region" description="Helical" evidence="6">
    <location>
        <begin position="86"/>
        <end position="108"/>
    </location>
</feature>
<keyword evidence="4 6" id="KW-0472">Membrane</keyword>
<dbReference type="PROSITE" id="PS50850">
    <property type="entry name" value="MFS"/>
    <property type="match status" value="1"/>
</dbReference>
<reference evidence="9" key="2">
    <citation type="submission" date="2025-08" db="UniProtKB">
        <authorList>
            <consortium name="RefSeq"/>
        </authorList>
    </citation>
    <scope>IDENTIFICATION</scope>
    <source>
        <tissue evidence="9">Leaf</tissue>
    </source>
</reference>
<dbReference type="InterPro" id="IPR005828">
    <property type="entry name" value="MFS_sugar_transport-like"/>
</dbReference>
<dbReference type="AlphaFoldDB" id="A0A3Q0FG46"/>
<feature type="transmembrane region" description="Helical" evidence="6">
    <location>
        <begin position="324"/>
        <end position="344"/>
    </location>
</feature>
<dbReference type="RefSeq" id="XP_022643035.1">
    <property type="nucleotide sequence ID" value="XM_022787314.1"/>
</dbReference>
<feature type="domain" description="Major facilitator superfamily (MFS) profile" evidence="7">
    <location>
        <begin position="1"/>
        <end position="445"/>
    </location>
</feature>
<reference evidence="8" key="1">
    <citation type="journal article" date="2014" name="Nat. Commun.">
        <title>Genome sequence of mungbean and insights into evolution within Vigna species.</title>
        <authorList>
            <person name="Kang Y.J."/>
            <person name="Kim S.K."/>
            <person name="Kim M.Y."/>
            <person name="Lestari P."/>
            <person name="Kim K.H."/>
            <person name="Ha B.K."/>
            <person name="Jun T.H."/>
            <person name="Hwang W.J."/>
            <person name="Lee T."/>
            <person name="Lee J."/>
            <person name="Shim S."/>
            <person name="Yoon M.Y."/>
            <person name="Jang Y.E."/>
            <person name="Han K.S."/>
            <person name="Taeprayoon P."/>
            <person name="Yoon N."/>
            <person name="Somta P."/>
            <person name="Tanya P."/>
            <person name="Kim K.S."/>
            <person name="Gwag J.G."/>
            <person name="Moon J.K."/>
            <person name="Lee Y.H."/>
            <person name="Park B.S."/>
            <person name="Bombarely A."/>
            <person name="Doyle J.J."/>
            <person name="Jackson S.A."/>
            <person name="Schafleitner R."/>
            <person name="Srinives P."/>
            <person name="Varshney R.K."/>
            <person name="Lee S.H."/>
        </authorList>
    </citation>
    <scope>NUCLEOTIDE SEQUENCE [LARGE SCALE GENOMIC DNA]</scope>
    <source>
        <strain evidence="8">cv. VC1973A</strain>
    </source>
</reference>
<dbReference type="GO" id="GO:0016020">
    <property type="term" value="C:membrane"/>
    <property type="evidence" value="ECO:0007669"/>
    <property type="project" value="UniProtKB-SubCell"/>
</dbReference>
<gene>
    <name evidence="9" type="primary">LOC106776057</name>
</gene>
<dbReference type="PANTHER" id="PTHR23503:SF103">
    <property type="entry name" value="PLASTIDIC GLUCOSE TRANSPORTER 1-RELATED"/>
    <property type="match status" value="1"/>
</dbReference>
<evidence type="ECO:0000256" key="4">
    <source>
        <dbReference type="ARBA" id="ARBA00023136"/>
    </source>
</evidence>
<evidence type="ECO:0000256" key="3">
    <source>
        <dbReference type="ARBA" id="ARBA00022989"/>
    </source>
</evidence>
<dbReference type="InterPro" id="IPR003663">
    <property type="entry name" value="Sugar/inositol_transpt"/>
</dbReference>
<dbReference type="PRINTS" id="PR00171">
    <property type="entry name" value="SUGRTRNSPORT"/>
</dbReference>
<accession>A0A3Q0FG46</accession>
<feature type="transmembrane region" description="Helical" evidence="6">
    <location>
        <begin position="180"/>
        <end position="198"/>
    </location>
</feature>
<keyword evidence="9" id="KW-0813">Transport</keyword>
<dbReference type="Pfam" id="PF00083">
    <property type="entry name" value="Sugar_tr"/>
    <property type="match status" value="2"/>
</dbReference>
<feature type="transmembrane region" description="Helical" evidence="6">
    <location>
        <begin position="259"/>
        <end position="283"/>
    </location>
</feature>
<keyword evidence="9" id="KW-0762">Sugar transport</keyword>
<keyword evidence="8" id="KW-1185">Reference proteome</keyword>
<evidence type="ECO:0000313" key="9">
    <source>
        <dbReference type="RefSeq" id="XP_022643035.1"/>
    </source>
</evidence>
<evidence type="ECO:0000256" key="6">
    <source>
        <dbReference type="SAM" id="Phobius"/>
    </source>
</evidence>
<dbReference type="SUPFAM" id="SSF103473">
    <property type="entry name" value="MFS general substrate transporter"/>
    <property type="match status" value="1"/>
</dbReference>
<evidence type="ECO:0000256" key="5">
    <source>
        <dbReference type="SAM" id="MobiDB-lite"/>
    </source>
</evidence>
<dbReference type="GO" id="GO:0015149">
    <property type="term" value="F:hexose transmembrane transporter activity"/>
    <property type="evidence" value="ECO:0007669"/>
    <property type="project" value="TreeGrafter"/>
</dbReference>
<evidence type="ECO:0000256" key="1">
    <source>
        <dbReference type="ARBA" id="ARBA00004141"/>
    </source>
</evidence>
<feature type="transmembrane region" description="Helical" evidence="6">
    <location>
        <begin position="295"/>
        <end position="317"/>
    </location>
</feature>